<evidence type="ECO:0000256" key="5">
    <source>
        <dbReference type="ARBA" id="ARBA00022725"/>
    </source>
</evidence>
<keyword evidence="9" id="KW-0807">Transducer</keyword>
<evidence type="ECO:0008006" key="13">
    <source>
        <dbReference type="Google" id="ProtNLM"/>
    </source>
</evidence>
<gene>
    <name evidence="11" type="ORF">CEUTPL_LOCUS7234</name>
</gene>
<keyword evidence="7 10" id="KW-0472">Membrane</keyword>
<evidence type="ECO:0000256" key="2">
    <source>
        <dbReference type="ARBA" id="ARBA00022475"/>
    </source>
</evidence>
<dbReference type="GO" id="GO:0007165">
    <property type="term" value="P:signal transduction"/>
    <property type="evidence" value="ECO:0007669"/>
    <property type="project" value="UniProtKB-KW"/>
</dbReference>
<sequence>MFTHLVGLGKLWILIYRRDKIDSVKKKLQDVQYRYEPLDDFQPGQLLRREKFFSIFIAGFIFILYTFVGASAHISAAVMIGKNTMGETFTGNSSCESFTPYYFYYPFDVSTTTGCYYMLTYMHICLDVFAWYIASLDMVFVTLLHLLSTQLKIVGDALTTIRKRCLHRLQMKQDFVCLYDPYSPILEQELYKEITHCTKHLYLLIDVRMDIEETFSFITLVQTVASLLIFASCLFVAAQGEAIPSAMYKIDWFSASPRFKKSMIMTMARMQRPLFVSIGKFTPLALTTLLAVVKGSFSYFTVFQSAGGE</sequence>
<evidence type="ECO:0000256" key="8">
    <source>
        <dbReference type="ARBA" id="ARBA00023170"/>
    </source>
</evidence>
<dbReference type="OrthoDB" id="8191658at2759"/>
<dbReference type="GO" id="GO:0004984">
    <property type="term" value="F:olfactory receptor activity"/>
    <property type="evidence" value="ECO:0007669"/>
    <property type="project" value="InterPro"/>
</dbReference>
<feature type="transmembrane region" description="Helical" evidence="10">
    <location>
        <begin position="128"/>
        <end position="147"/>
    </location>
</feature>
<feature type="transmembrane region" description="Helical" evidence="10">
    <location>
        <begin position="101"/>
        <end position="119"/>
    </location>
</feature>
<evidence type="ECO:0000313" key="12">
    <source>
        <dbReference type="Proteomes" id="UP001152799"/>
    </source>
</evidence>
<keyword evidence="4 10" id="KW-0812">Transmembrane</keyword>
<feature type="transmembrane region" description="Helical" evidence="10">
    <location>
        <begin position="215"/>
        <end position="238"/>
    </location>
</feature>
<keyword evidence="8" id="KW-0675">Receptor</keyword>
<keyword evidence="5" id="KW-0552">Olfaction</keyword>
<evidence type="ECO:0000256" key="3">
    <source>
        <dbReference type="ARBA" id="ARBA00022606"/>
    </source>
</evidence>
<keyword evidence="2" id="KW-1003">Cell membrane</keyword>
<organism evidence="11 12">
    <name type="scientific">Ceutorhynchus assimilis</name>
    <name type="common">cabbage seed weevil</name>
    <dbReference type="NCBI Taxonomy" id="467358"/>
    <lineage>
        <taxon>Eukaryota</taxon>
        <taxon>Metazoa</taxon>
        <taxon>Ecdysozoa</taxon>
        <taxon>Arthropoda</taxon>
        <taxon>Hexapoda</taxon>
        <taxon>Insecta</taxon>
        <taxon>Pterygota</taxon>
        <taxon>Neoptera</taxon>
        <taxon>Endopterygota</taxon>
        <taxon>Coleoptera</taxon>
        <taxon>Polyphaga</taxon>
        <taxon>Cucujiformia</taxon>
        <taxon>Curculionidae</taxon>
        <taxon>Ceutorhynchinae</taxon>
        <taxon>Ceutorhynchus</taxon>
    </lineage>
</organism>
<evidence type="ECO:0000256" key="9">
    <source>
        <dbReference type="ARBA" id="ARBA00023224"/>
    </source>
</evidence>
<reference evidence="11" key="1">
    <citation type="submission" date="2022-01" db="EMBL/GenBank/DDBJ databases">
        <authorList>
            <person name="King R."/>
        </authorList>
    </citation>
    <scope>NUCLEOTIDE SEQUENCE</scope>
</reference>
<evidence type="ECO:0000256" key="10">
    <source>
        <dbReference type="SAM" id="Phobius"/>
    </source>
</evidence>
<evidence type="ECO:0000256" key="4">
    <source>
        <dbReference type="ARBA" id="ARBA00022692"/>
    </source>
</evidence>
<dbReference type="Proteomes" id="UP001152799">
    <property type="component" value="Chromosome 3"/>
</dbReference>
<accession>A0A9N9MNC9</accession>
<comment type="subcellular location">
    <subcellularLocation>
        <location evidence="1">Cell membrane</location>
        <topology evidence="1">Multi-pass membrane protein</topology>
    </subcellularLocation>
</comment>
<dbReference type="PANTHER" id="PTHR21137">
    <property type="entry name" value="ODORANT RECEPTOR"/>
    <property type="match status" value="1"/>
</dbReference>
<evidence type="ECO:0000256" key="1">
    <source>
        <dbReference type="ARBA" id="ARBA00004651"/>
    </source>
</evidence>
<dbReference type="EMBL" id="OU892279">
    <property type="protein sequence ID" value="CAG9766658.1"/>
    <property type="molecule type" value="Genomic_DNA"/>
</dbReference>
<dbReference type="InterPro" id="IPR004117">
    <property type="entry name" value="7tm6_olfct_rcpt"/>
</dbReference>
<evidence type="ECO:0000313" key="11">
    <source>
        <dbReference type="EMBL" id="CAG9766658.1"/>
    </source>
</evidence>
<keyword evidence="6 10" id="KW-1133">Transmembrane helix</keyword>
<keyword evidence="12" id="KW-1185">Reference proteome</keyword>
<dbReference type="Pfam" id="PF02949">
    <property type="entry name" value="7tm_6"/>
    <property type="match status" value="2"/>
</dbReference>
<keyword evidence="3" id="KW-0716">Sensory transduction</keyword>
<feature type="transmembrane region" description="Helical" evidence="10">
    <location>
        <begin position="52"/>
        <end position="81"/>
    </location>
</feature>
<name>A0A9N9MNC9_9CUCU</name>
<dbReference type="GO" id="GO:0005886">
    <property type="term" value="C:plasma membrane"/>
    <property type="evidence" value="ECO:0007669"/>
    <property type="project" value="UniProtKB-SubCell"/>
</dbReference>
<protein>
    <recommendedName>
        <fullName evidence="13">Odorant receptor</fullName>
    </recommendedName>
</protein>
<feature type="transmembrane region" description="Helical" evidence="10">
    <location>
        <begin position="273"/>
        <end position="293"/>
    </location>
</feature>
<proteinExistence type="predicted"/>
<evidence type="ECO:0000256" key="6">
    <source>
        <dbReference type="ARBA" id="ARBA00022989"/>
    </source>
</evidence>
<dbReference type="PANTHER" id="PTHR21137:SF35">
    <property type="entry name" value="ODORANT RECEPTOR 19A-RELATED"/>
    <property type="match status" value="1"/>
</dbReference>
<dbReference type="AlphaFoldDB" id="A0A9N9MNC9"/>
<evidence type="ECO:0000256" key="7">
    <source>
        <dbReference type="ARBA" id="ARBA00023136"/>
    </source>
</evidence>
<dbReference type="GO" id="GO:0005549">
    <property type="term" value="F:odorant binding"/>
    <property type="evidence" value="ECO:0007669"/>
    <property type="project" value="InterPro"/>
</dbReference>